<organism evidence="8 9">
    <name type="scientific">Roseiflexus castenholzii (strain DSM 13941 / HLO8)</name>
    <dbReference type="NCBI Taxonomy" id="383372"/>
    <lineage>
        <taxon>Bacteria</taxon>
        <taxon>Bacillati</taxon>
        <taxon>Chloroflexota</taxon>
        <taxon>Chloroflexia</taxon>
        <taxon>Chloroflexales</taxon>
        <taxon>Roseiflexineae</taxon>
        <taxon>Roseiflexaceae</taxon>
        <taxon>Roseiflexus</taxon>
    </lineage>
</organism>
<dbReference type="GO" id="GO:0000272">
    <property type="term" value="P:polysaccharide catabolic process"/>
    <property type="evidence" value="ECO:0007669"/>
    <property type="project" value="InterPro"/>
</dbReference>
<feature type="signal peptide" evidence="6">
    <location>
        <begin position="1"/>
        <end position="35"/>
    </location>
</feature>
<gene>
    <name evidence="8" type="ordered locus">Rcas_0259</name>
</gene>
<dbReference type="GO" id="GO:0004553">
    <property type="term" value="F:hydrolase activity, hydrolyzing O-glycosyl compounds"/>
    <property type="evidence" value="ECO:0007669"/>
    <property type="project" value="InterPro"/>
</dbReference>
<comment type="similarity">
    <text evidence="5">Belongs to the glycosyl hydrolase 5 (cellulase A) family.</text>
</comment>
<evidence type="ECO:0000313" key="8">
    <source>
        <dbReference type="EMBL" id="ABU56392.1"/>
    </source>
</evidence>
<evidence type="ECO:0000256" key="6">
    <source>
        <dbReference type="SAM" id="SignalP"/>
    </source>
</evidence>
<dbReference type="Proteomes" id="UP000000263">
    <property type="component" value="Chromosome"/>
</dbReference>
<dbReference type="Pfam" id="PF00150">
    <property type="entry name" value="Cellulase"/>
    <property type="match status" value="1"/>
</dbReference>
<keyword evidence="4 5" id="KW-0326">Glycosidase</keyword>
<evidence type="ECO:0000256" key="5">
    <source>
        <dbReference type="RuleBase" id="RU361153"/>
    </source>
</evidence>
<proteinExistence type="inferred from homology"/>
<accession>A7NG05</accession>
<sequence length="380" mass="43390">MIRCLSRPTRPARLSVSRCWLVLSFAVIIAGSCGSANNPPSGALPPVTADGERLRAGGRDFEVRGVNYIRPTGDDERRCWTLQFGADANCPWRMPLIESDLDAMRARGVNTVRIFLNYYVFGGQREADASYQKSDALRHLEEFIAAANQRSLYVLPVLLVEYPQDQFGAEYYERALEWHVRPLVRHFAGRPGILAWDLFNEPDIGSPVDVRCWDWDNADFPLCFPLAEERQRFVRTVHDEVKRLDPERLTTVGMAFAKSYFEPAEASIRMADVVDFFTFHYYDNEPYDSGRYRQHWYYGEGFPADLRRAIDELHALGLRKPVVVTELGFPTGLGATRTLDDLRRDQRIAIQTIRNARGAGVVLWSFQSSPDELLGDLFVR</sequence>
<dbReference type="InterPro" id="IPR001547">
    <property type="entry name" value="Glyco_hydro_5"/>
</dbReference>
<evidence type="ECO:0000313" key="9">
    <source>
        <dbReference type="Proteomes" id="UP000000263"/>
    </source>
</evidence>
<evidence type="ECO:0000256" key="4">
    <source>
        <dbReference type="ARBA" id="ARBA00023295"/>
    </source>
</evidence>
<evidence type="ECO:0000256" key="1">
    <source>
        <dbReference type="ARBA" id="ARBA00001678"/>
    </source>
</evidence>
<dbReference type="EC" id="3.2.1.78" evidence="2"/>
<dbReference type="STRING" id="383372.Rcas_0259"/>
<dbReference type="OrthoDB" id="141353at2"/>
<dbReference type="PROSITE" id="PS51257">
    <property type="entry name" value="PROKAR_LIPOPROTEIN"/>
    <property type="match status" value="1"/>
</dbReference>
<name>A7NG05_ROSCS</name>
<comment type="catalytic activity">
    <reaction evidence="1">
        <text>Random hydrolysis of (1-&gt;4)-beta-D-mannosidic linkages in mannans, galactomannans and glucomannans.</text>
        <dbReference type="EC" id="3.2.1.78"/>
    </reaction>
</comment>
<evidence type="ECO:0000256" key="3">
    <source>
        <dbReference type="ARBA" id="ARBA00022801"/>
    </source>
</evidence>
<dbReference type="InterPro" id="IPR045053">
    <property type="entry name" value="MAN-like"/>
</dbReference>
<keyword evidence="9" id="KW-1185">Reference proteome</keyword>
<dbReference type="EMBL" id="CP000804">
    <property type="protein sequence ID" value="ABU56392.1"/>
    <property type="molecule type" value="Genomic_DNA"/>
</dbReference>
<keyword evidence="6" id="KW-0732">Signal</keyword>
<evidence type="ECO:0000256" key="2">
    <source>
        <dbReference type="ARBA" id="ARBA00012706"/>
    </source>
</evidence>
<dbReference type="Gene3D" id="3.20.20.80">
    <property type="entry name" value="Glycosidases"/>
    <property type="match status" value="1"/>
</dbReference>
<reference evidence="8 9" key="1">
    <citation type="submission" date="2007-08" db="EMBL/GenBank/DDBJ databases">
        <title>Complete sequence of Roseiflexus castenholzii DSM 13941.</title>
        <authorList>
            <consortium name="US DOE Joint Genome Institute"/>
            <person name="Copeland A."/>
            <person name="Lucas S."/>
            <person name="Lapidus A."/>
            <person name="Barry K."/>
            <person name="Glavina del Rio T."/>
            <person name="Dalin E."/>
            <person name="Tice H."/>
            <person name="Pitluck S."/>
            <person name="Thompson L.S."/>
            <person name="Brettin T."/>
            <person name="Bruce D."/>
            <person name="Detter J.C."/>
            <person name="Han C."/>
            <person name="Tapia R."/>
            <person name="Schmutz J."/>
            <person name="Larimer F."/>
            <person name="Land M."/>
            <person name="Hauser L."/>
            <person name="Kyrpides N."/>
            <person name="Mikhailova N."/>
            <person name="Bryant D.A."/>
            <person name="Hanada S."/>
            <person name="Tsukatani Y."/>
            <person name="Richardson P."/>
        </authorList>
    </citation>
    <scope>NUCLEOTIDE SEQUENCE [LARGE SCALE GENOMIC DNA]</scope>
    <source>
        <strain evidence="9">DSM 13941 / HLO8</strain>
    </source>
</reference>
<dbReference type="PANTHER" id="PTHR31451">
    <property type="match status" value="1"/>
</dbReference>
<dbReference type="AlphaFoldDB" id="A7NG05"/>
<dbReference type="eggNOG" id="COG3934">
    <property type="taxonomic scope" value="Bacteria"/>
</dbReference>
<feature type="domain" description="Glycoside hydrolase family 5" evidence="7">
    <location>
        <begin position="89"/>
        <end position="367"/>
    </location>
</feature>
<dbReference type="InterPro" id="IPR017853">
    <property type="entry name" value="GH"/>
</dbReference>
<keyword evidence="3 5" id="KW-0378">Hydrolase</keyword>
<feature type="chain" id="PRO_5002713947" description="mannan endo-1,4-beta-mannosidase" evidence="6">
    <location>
        <begin position="36"/>
        <end position="380"/>
    </location>
</feature>
<protein>
    <recommendedName>
        <fullName evidence="2">mannan endo-1,4-beta-mannosidase</fullName>
        <ecNumber evidence="2">3.2.1.78</ecNumber>
    </recommendedName>
</protein>
<evidence type="ECO:0000259" key="7">
    <source>
        <dbReference type="Pfam" id="PF00150"/>
    </source>
</evidence>
<dbReference type="SUPFAM" id="SSF51445">
    <property type="entry name" value="(Trans)glycosidases"/>
    <property type="match status" value="1"/>
</dbReference>
<dbReference type="HOGENOM" id="CLU_721375_0_0_0"/>
<dbReference type="KEGG" id="rca:Rcas_0259"/>
<dbReference type="PANTHER" id="PTHR31451:SF66">
    <property type="entry name" value="GLYCOSIDE HYDROLASE FAMILY 5 DOMAIN-CONTAINING PROTEIN"/>
    <property type="match status" value="1"/>
</dbReference>